<evidence type="ECO:0000313" key="2">
    <source>
        <dbReference type="Proteomes" id="UP000694886"/>
    </source>
</evidence>
<gene>
    <name evidence="3 4" type="primary">LOC18603607</name>
</gene>
<dbReference type="GeneID" id="18603607"/>
<dbReference type="RefSeq" id="XP_017974126.1">
    <property type="nucleotide sequence ID" value="XM_018118637.1"/>
</dbReference>
<feature type="domain" description="DUF7731" evidence="1">
    <location>
        <begin position="59"/>
        <end position="158"/>
    </location>
</feature>
<dbReference type="InterPro" id="IPR056633">
    <property type="entry name" value="DUF7731"/>
</dbReference>
<dbReference type="RefSeq" id="XP_017974125.1">
    <property type="nucleotide sequence ID" value="XM_018118636.1"/>
</dbReference>
<sequence length="187" mass="20075">MSLGKESPQLVKVGDLHSICSTPTSLSHSSKVHPQTMENKQMGKADEGLPQTGGVARDPAQIVAKALLCFNDKYIYSSCEESCRLTASGNLGVPPGYIDEYCSGPCLSETHLVLNCIENIMTNFLFYNRATIQDIRDTIQAGCGYGPERGDFNVEEHIEAEGSSATKAATQILIGIGSMIIACTLLL</sequence>
<accession>A0AB32W8A6</accession>
<proteinExistence type="predicted"/>
<organism evidence="2 4">
    <name type="scientific">Theobroma cacao</name>
    <name type="common">Cacao</name>
    <name type="synonym">Cocoa</name>
    <dbReference type="NCBI Taxonomy" id="3641"/>
    <lineage>
        <taxon>Eukaryota</taxon>
        <taxon>Viridiplantae</taxon>
        <taxon>Streptophyta</taxon>
        <taxon>Embryophyta</taxon>
        <taxon>Tracheophyta</taxon>
        <taxon>Spermatophyta</taxon>
        <taxon>Magnoliopsida</taxon>
        <taxon>eudicotyledons</taxon>
        <taxon>Gunneridae</taxon>
        <taxon>Pentapetalae</taxon>
        <taxon>rosids</taxon>
        <taxon>malvids</taxon>
        <taxon>Malvales</taxon>
        <taxon>Malvaceae</taxon>
        <taxon>Byttnerioideae</taxon>
        <taxon>Theobroma</taxon>
    </lineage>
</organism>
<evidence type="ECO:0000259" key="1">
    <source>
        <dbReference type="Pfam" id="PF24865"/>
    </source>
</evidence>
<evidence type="ECO:0000313" key="3">
    <source>
        <dbReference type="RefSeq" id="XP_017974125.1"/>
    </source>
</evidence>
<dbReference type="AlphaFoldDB" id="A0AB32W8A6"/>
<evidence type="ECO:0000313" key="4">
    <source>
        <dbReference type="RefSeq" id="XP_017974126.1"/>
    </source>
</evidence>
<protein>
    <submittedName>
        <fullName evidence="3 4">Uncharacterized protein LOC18603607 isoform X1</fullName>
    </submittedName>
</protein>
<dbReference type="Pfam" id="PF24865">
    <property type="entry name" value="DUF7731"/>
    <property type="match status" value="1"/>
</dbReference>
<dbReference type="Proteomes" id="UP000694886">
    <property type="component" value="Chromosome 4"/>
</dbReference>
<reference evidence="3 4" key="2">
    <citation type="submission" date="2025-04" db="UniProtKB">
        <authorList>
            <consortium name="RefSeq"/>
        </authorList>
    </citation>
    <scope>IDENTIFICATION</scope>
</reference>
<name>A0AB32W8A6_THECC</name>
<reference evidence="2" key="1">
    <citation type="journal article" date="1997" name="Nucleic Acids Res.">
        <title>tRNAscan-SE: a program for improved detection of transfer RNA genes in genomic sequence.</title>
        <authorList>
            <person name="Lowe T.M."/>
            <person name="Eddy S.R."/>
        </authorList>
    </citation>
    <scope>NUCLEOTIDE SEQUENCE [LARGE SCALE GENOMIC DNA]</scope>
    <source>
        <strain evidence="2">r\B97-61/B2</strain>
    </source>
</reference>
<dbReference type="PANTHER" id="PTHR34366:SF2">
    <property type="entry name" value="OS07G0289901 PROTEIN"/>
    <property type="match status" value="1"/>
</dbReference>
<dbReference type="Gramene" id="Tc04v2_t024350.1">
    <property type="protein sequence ID" value="Tc04v2_p024350.1"/>
    <property type="gene ID" value="Tc04v2_g024350"/>
</dbReference>
<dbReference type="Gramene" id="Tc04v2_t024350.2">
    <property type="protein sequence ID" value="Tc04v2_p024350.2"/>
    <property type="gene ID" value="Tc04v2_g024350"/>
</dbReference>
<dbReference type="PANTHER" id="PTHR34366">
    <property type="entry name" value="OS07G0289901 PROTEIN-RELATED"/>
    <property type="match status" value="1"/>
</dbReference>